<feature type="compositionally biased region" description="Basic and acidic residues" evidence="1">
    <location>
        <begin position="143"/>
        <end position="159"/>
    </location>
</feature>
<evidence type="ECO:0000313" key="3">
    <source>
        <dbReference type="EMBL" id="BAD28863.1"/>
    </source>
</evidence>
<protein>
    <submittedName>
        <fullName evidence="2">Uncharacterized protein</fullName>
    </submittedName>
</protein>
<dbReference type="EMBL" id="AP004890">
    <property type="protein sequence ID" value="BAD15948.1"/>
    <property type="molecule type" value="Genomic_DNA"/>
</dbReference>
<evidence type="ECO:0000256" key="1">
    <source>
        <dbReference type="SAM" id="MobiDB-lite"/>
    </source>
</evidence>
<reference evidence="4" key="4">
    <citation type="journal article" date="2008" name="Nucleic Acids Res.">
        <title>The rice annotation project database (RAP-DB): 2008 update.</title>
        <authorList>
            <consortium name="The rice annotation project (RAP)"/>
        </authorList>
    </citation>
    <scope>GENOME REANNOTATION</scope>
    <source>
        <strain evidence="4">cv. Nipponbare</strain>
    </source>
</reference>
<reference evidence="3" key="2">
    <citation type="submission" date="2002-08" db="EMBL/GenBank/DDBJ databases">
        <title>Oryza sativa nipponbare(GA3) genomic DNA, chromosome 2, BAC clone:OSJNBa0073A18.</title>
        <authorList>
            <person name="Sasaki T."/>
            <person name="Matsumoto T."/>
            <person name="Katayose Y."/>
        </authorList>
    </citation>
    <scope>NUCLEOTIDE SEQUENCE</scope>
</reference>
<gene>
    <name evidence="3" type="ORF">OSJNBa0073A18.49</name>
    <name evidence="2" type="ORF">P0688H12.14</name>
</gene>
<reference evidence="2" key="1">
    <citation type="submission" date="2002-03" db="EMBL/GenBank/DDBJ databases">
        <title>Oryza sativa nipponbare(GA3) genomic DNA, chromosome 2, PAC clone:P0688H12.</title>
        <authorList>
            <person name="Sasaki T."/>
            <person name="Matsumoto T."/>
            <person name="Yamamoto K."/>
        </authorList>
    </citation>
    <scope>NUCLEOTIDE SEQUENCE</scope>
</reference>
<dbReference type="AlphaFoldDB" id="Q6Z6U7"/>
<accession>Q6Z6U7</accession>
<sequence>MHGDERHKSQNLTVGNDVEGGGGACKRKREASRLRPAGSGACAERGWEGEGGSMAVGVRGTSGVDLETGFDGGAMEGRRRRHARWRGVGIDGSRVTRDGGAAGFDGGGGDEDFTRRRWRGGAGEERNRVWGIGDARVGRRRVSARERERGEKSEREREAGGCGVISGVRGCEKGRRGRRGATGAVGFDDFYPLDLMNDE</sequence>
<reference evidence="4" key="3">
    <citation type="journal article" date="2005" name="Nature">
        <title>The map-based sequence of the rice genome.</title>
        <authorList>
            <consortium name="International rice genome sequencing project (IRGSP)"/>
            <person name="Matsumoto T."/>
            <person name="Wu J."/>
            <person name="Kanamori H."/>
            <person name="Katayose Y."/>
            <person name="Fujisawa M."/>
            <person name="Namiki N."/>
            <person name="Mizuno H."/>
            <person name="Yamamoto K."/>
            <person name="Antonio B.A."/>
            <person name="Baba T."/>
            <person name="Sakata K."/>
            <person name="Nagamura Y."/>
            <person name="Aoki H."/>
            <person name="Arikawa K."/>
            <person name="Arita K."/>
            <person name="Bito T."/>
            <person name="Chiden Y."/>
            <person name="Fujitsuka N."/>
            <person name="Fukunaka R."/>
            <person name="Hamada M."/>
            <person name="Harada C."/>
            <person name="Hayashi A."/>
            <person name="Hijishita S."/>
            <person name="Honda M."/>
            <person name="Hosokawa S."/>
            <person name="Ichikawa Y."/>
            <person name="Idonuma A."/>
            <person name="Iijima M."/>
            <person name="Ikeda M."/>
            <person name="Ikeno M."/>
            <person name="Ito K."/>
            <person name="Ito S."/>
            <person name="Ito T."/>
            <person name="Ito Y."/>
            <person name="Ito Y."/>
            <person name="Iwabuchi A."/>
            <person name="Kamiya K."/>
            <person name="Karasawa W."/>
            <person name="Kurita K."/>
            <person name="Katagiri S."/>
            <person name="Kikuta A."/>
            <person name="Kobayashi H."/>
            <person name="Kobayashi N."/>
            <person name="Machita K."/>
            <person name="Maehara T."/>
            <person name="Masukawa M."/>
            <person name="Mizubayashi T."/>
            <person name="Mukai Y."/>
            <person name="Nagasaki H."/>
            <person name="Nagata Y."/>
            <person name="Naito S."/>
            <person name="Nakashima M."/>
            <person name="Nakama Y."/>
            <person name="Nakamichi Y."/>
            <person name="Nakamura M."/>
            <person name="Meguro A."/>
            <person name="Negishi M."/>
            <person name="Ohta I."/>
            <person name="Ohta T."/>
            <person name="Okamoto M."/>
            <person name="Ono N."/>
            <person name="Saji S."/>
            <person name="Sakaguchi M."/>
            <person name="Sakai K."/>
            <person name="Shibata M."/>
            <person name="Shimokawa T."/>
            <person name="Song J."/>
            <person name="Takazaki Y."/>
            <person name="Terasawa K."/>
            <person name="Tsugane M."/>
            <person name="Tsuji K."/>
            <person name="Ueda S."/>
            <person name="Waki K."/>
            <person name="Yamagata H."/>
            <person name="Yamamoto M."/>
            <person name="Yamamoto S."/>
            <person name="Yamane H."/>
            <person name="Yoshiki S."/>
            <person name="Yoshihara R."/>
            <person name="Yukawa K."/>
            <person name="Zhong H."/>
            <person name="Yano M."/>
            <person name="Yuan Q."/>
            <person name="Ouyang S."/>
            <person name="Liu J."/>
            <person name="Jones K.M."/>
            <person name="Gansberger K."/>
            <person name="Moffat K."/>
            <person name="Hill J."/>
            <person name="Bera J."/>
            <person name="Fadrosh D."/>
            <person name="Jin S."/>
            <person name="Johri S."/>
            <person name="Kim M."/>
            <person name="Overton L."/>
            <person name="Reardon M."/>
            <person name="Tsitrin T."/>
            <person name="Vuong H."/>
            <person name="Weaver B."/>
            <person name="Ciecko A."/>
            <person name="Tallon L."/>
            <person name="Jackson J."/>
            <person name="Pai G."/>
            <person name="Aken S.V."/>
            <person name="Utterback T."/>
            <person name="Reidmuller S."/>
            <person name="Feldblyum T."/>
            <person name="Hsiao J."/>
            <person name="Zismann V."/>
            <person name="Iobst S."/>
            <person name="de Vazeille A.R."/>
            <person name="Buell C.R."/>
            <person name="Ying K."/>
            <person name="Li Y."/>
            <person name="Lu T."/>
            <person name="Huang Y."/>
            <person name="Zhao Q."/>
            <person name="Feng Q."/>
            <person name="Zhang L."/>
            <person name="Zhu J."/>
            <person name="Weng Q."/>
            <person name="Mu J."/>
            <person name="Lu Y."/>
            <person name="Fan D."/>
            <person name="Liu Y."/>
            <person name="Guan J."/>
            <person name="Zhang Y."/>
            <person name="Yu S."/>
            <person name="Liu X."/>
            <person name="Zhang Y."/>
            <person name="Hong G."/>
            <person name="Han B."/>
            <person name="Choisne N."/>
            <person name="Demange N."/>
            <person name="Orjeda G."/>
            <person name="Samain S."/>
            <person name="Cattolico L."/>
            <person name="Pelletier E."/>
            <person name="Couloux A."/>
            <person name="Segurens B."/>
            <person name="Wincker P."/>
            <person name="D'Hont A."/>
            <person name="Scarpelli C."/>
            <person name="Weissenbach J."/>
            <person name="Salanoubat M."/>
            <person name="Quetier F."/>
            <person name="Yu Y."/>
            <person name="Kim H.R."/>
            <person name="Rambo T."/>
            <person name="Currie J."/>
            <person name="Collura K."/>
            <person name="Luo M."/>
            <person name="Yang T."/>
            <person name="Ammiraju J.S.S."/>
            <person name="Engler F."/>
            <person name="Soderlund C."/>
            <person name="Wing R.A."/>
            <person name="Palmer L.E."/>
            <person name="de la Bastide M."/>
            <person name="Spiegel L."/>
            <person name="Nascimento L."/>
            <person name="Zutavern T."/>
            <person name="O'Shaughnessy A."/>
            <person name="Dike S."/>
            <person name="Dedhia N."/>
            <person name="Preston R."/>
            <person name="Balija V."/>
            <person name="McCombie W.R."/>
            <person name="Chow T."/>
            <person name="Chen H."/>
            <person name="Chung M."/>
            <person name="Chen C."/>
            <person name="Shaw J."/>
            <person name="Wu H."/>
            <person name="Hsiao K."/>
            <person name="Chao Y."/>
            <person name="Chu M."/>
            <person name="Cheng C."/>
            <person name="Hour A."/>
            <person name="Lee P."/>
            <person name="Lin S."/>
            <person name="Lin Y."/>
            <person name="Liou J."/>
            <person name="Liu S."/>
            <person name="Hsing Y."/>
            <person name="Raghuvanshi S."/>
            <person name="Mohanty A."/>
            <person name="Bharti A.K."/>
            <person name="Gaur A."/>
            <person name="Gupta V."/>
            <person name="Kumar D."/>
            <person name="Ravi V."/>
            <person name="Vij S."/>
            <person name="Kapur A."/>
            <person name="Khurana P."/>
            <person name="Khurana P."/>
            <person name="Khurana J.P."/>
            <person name="Tyagi A.K."/>
            <person name="Gaikwad K."/>
            <person name="Singh A."/>
            <person name="Dalal V."/>
            <person name="Srivastava S."/>
            <person name="Dixit A."/>
            <person name="Pal A.K."/>
            <person name="Ghazi I.A."/>
            <person name="Yadav M."/>
            <person name="Pandit A."/>
            <person name="Bhargava A."/>
            <person name="Sureshbabu K."/>
            <person name="Batra K."/>
            <person name="Sharma T.R."/>
            <person name="Mohapatra T."/>
            <person name="Singh N.K."/>
            <person name="Messing J."/>
            <person name="Nelson A.B."/>
            <person name="Fuks G."/>
            <person name="Kavchok S."/>
            <person name="Keizer G."/>
            <person name="Linton E."/>
            <person name="Llaca V."/>
            <person name="Song R."/>
            <person name="Tanyolac B."/>
            <person name="Young S."/>
            <person name="Ho-Il K."/>
            <person name="Hahn J.H."/>
            <person name="Sangsakoo G."/>
            <person name="Vanavichit A."/>
            <person name="de Mattos Luiz.A.T."/>
            <person name="Zimmer P.D."/>
            <person name="Malone G."/>
            <person name="Dellagostin O."/>
            <person name="de Oliveira A.C."/>
            <person name="Bevan M."/>
            <person name="Bancroft I."/>
            <person name="Minx P."/>
            <person name="Cordum H."/>
            <person name="Wilson R."/>
            <person name="Cheng Z."/>
            <person name="Jin W."/>
            <person name="Jiang J."/>
            <person name="Leong S.A."/>
            <person name="Iwama H."/>
            <person name="Gojobori T."/>
            <person name="Itoh T."/>
            <person name="Niimura Y."/>
            <person name="Fujii Y."/>
            <person name="Habara T."/>
            <person name="Sakai H."/>
            <person name="Sato Y."/>
            <person name="Wilson G."/>
            <person name="Kumar K."/>
            <person name="McCouch S."/>
            <person name="Juretic N."/>
            <person name="Hoen D."/>
            <person name="Wright S."/>
            <person name="Bruskiewich R."/>
            <person name="Bureau T."/>
            <person name="Miyao A."/>
            <person name="Hirochika H."/>
            <person name="Nishikawa T."/>
            <person name="Kadowaki K."/>
            <person name="Sugiura M."/>
            <person name="Burr B."/>
            <person name="Sasaki T."/>
        </authorList>
    </citation>
    <scope>NUCLEOTIDE SEQUENCE [LARGE SCALE GENOMIC DNA]</scope>
    <source>
        <strain evidence="4">cv. Nipponbare</strain>
    </source>
</reference>
<organism evidence="2 4">
    <name type="scientific">Oryza sativa subsp. japonica</name>
    <name type="common">Rice</name>
    <dbReference type="NCBI Taxonomy" id="39947"/>
    <lineage>
        <taxon>Eukaryota</taxon>
        <taxon>Viridiplantae</taxon>
        <taxon>Streptophyta</taxon>
        <taxon>Embryophyta</taxon>
        <taxon>Tracheophyta</taxon>
        <taxon>Spermatophyta</taxon>
        <taxon>Magnoliopsida</taxon>
        <taxon>Liliopsida</taxon>
        <taxon>Poales</taxon>
        <taxon>Poaceae</taxon>
        <taxon>BOP clade</taxon>
        <taxon>Oryzoideae</taxon>
        <taxon>Oryzeae</taxon>
        <taxon>Oryzinae</taxon>
        <taxon>Oryza</taxon>
        <taxon>Oryza sativa</taxon>
    </lineage>
</organism>
<feature type="region of interest" description="Disordered" evidence="1">
    <location>
        <begin position="1"/>
        <end position="62"/>
    </location>
</feature>
<feature type="region of interest" description="Disordered" evidence="1">
    <location>
        <begin position="140"/>
        <end position="183"/>
    </location>
</feature>
<evidence type="ECO:0000313" key="4">
    <source>
        <dbReference type="Proteomes" id="UP000000763"/>
    </source>
</evidence>
<dbReference type="EMBL" id="AP005612">
    <property type="protein sequence ID" value="BAD28863.1"/>
    <property type="molecule type" value="Genomic_DNA"/>
</dbReference>
<feature type="region of interest" description="Disordered" evidence="1">
    <location>
        <begin position="94"/>
        <end position="119"/>
    </location>
</feature>
<proteinExistence type="predicted"/>
<evidence type="ECO:0000313" key="2">
    <source>
        <dbReference type="EMBL" id="BAD15948.1"/>
    </source>
</evidence>
<name>Q6Z6U7_ORYSJ</name>
<dbReference type="Proteomes" id="UP000000763">
    <property type="component" value="Chromosome 2"/>
</dbReference>